<evidence type="ECO:0000256" key="1">
    <source>
        <dbReference type="ARBA" id="ARBA00022574"/>
    </source>
</evidence>
<sequence>MSFFLISIWQVMLRVNKPDSLMAEPIAVVASSLVPNDIYELVLRLNHSTGTFLGRGLYKADERGVIDISKSAPLRGTYSGIRSMGLFESLMPCEDFRFGGFCKCTPPVPFNFTLELRNCTGDVLQSMHLLKRWLHPYVTRIEIEDDGICGTLFKPPGDGPFPSIIEISGAGGDINEHKGAALASQGFCVLSLVFFQYKTLVKNLNDVDLDYFKKAINWMTSQKFVPNEIGFHGISLGGLLVNLIAIRNPQVIAVCSINGSHVITEMVKIKEHGEYLPFAECHSDYPPFVNQTMFLNKVVDTLHVTPETDIGIKTAPQTTAFRFVVSLDDYSTPTILCTRYLEEALKNSSHYVEVDFVPGGHIMDPPYLPCAIQALGGEPSQHGAVQSRVWSNTIAFFERLGPITKLIWQYNKEMKSLTLQKDRTKLLFRITDETIDQQGKTCVAWRPNGNTLALARYVVGMAWDKEGDVLGVISSASSLAILWNINTHSTEQLETAMGARKIPVLGKHQRKITDVAITRQDEILCCSDDNAITVSSADGETLKTLVVSAEPNDMKVGEVKRPGGNVDIMISAVLGKKTLFLSSLAEKSKESTSPDGDVDTSMNLQFQEKYGHIVAHVW</sequence>
<dbReference type="GO" id="GO:0006637">
    <property type="term" value="P:acyl-CoA metabolic process"/>
    <property type="evidence" value="ECO:0007669"/>
    <property type="project" value="TreeGrafter"/>
</dbReference>
<accession>A0AAD5QBA8</accession>
<dbReference type="SUPFAM" id="SSF53474">
    <property type="entry name" value="alpha/beta-Hydrolases"/>
    <property type="match status" value="1"/>
</dbReference>
<evidence type="ECO:0000259" key="5">
    <source>
        <dbReference type="Pfam" id="PF23389"/>
    </source>
</evidence>
<dbReference type="InterPro" id="IPR015943">
    <property type="entry name" value="WD40/YVTN_repeat-like_dom_sf"/>
</dbReference>
<dbReference type="SUPFAM" id="SSF101898">
    <property type="entry name" value="NHL repeat"/>
    <property type="match status" value="1"/>
</dbReference>
<dbReference type="GO" id="GO:0006631">
    <property type="term" value="P:fatty acid metabolic process"/>
    <property type="evidence" value="ECO:0007669"/>
    <property type="project" value="TreeGrafter"/>
</dbReference>
<evidence type="ECO:0000313" key="7">
    <source>
        <dbReference type="Proteomes" id="UP001196413"/>
    </source>
</evidence>
<dbReference type="InterPro" id="IPR006862">
    <property type="entry name" value="Thio_Ohase/aa_AcTrfase"/>
</dbReference>
<dbReference type="Pfam" id="PF23389">
    <property type="entry name" value="Beta-prop_WDR19_1st"/>
    <property type="match status" value="1"/>
</dbReference>
<dbReference type="Pfam" id="PF08840">
    <property type="entry name" value="BAAT_C"/>
    <property type="match status" value="1"/>
</dbReference>
<dbReference type="Gene3D" id="2.60.40.2240">
    <property type="entry name" value="Acyl-CoA thioester hydrolase/BAAT N-terminal domain"/>
    <property type="match status" value="1"/>
</dbReference>
<dbReference type="Gene3D" id="3.40.50.1820">
    <property type="entry name" value="alpha/beta hydrolase"/>
    <property type="match status" value="1"/>
</dbReference>
<evidence type="ECO:0000313" key="6">
    <source>
        <dbReference type="EMBL" id="KAJ1345598.1"/>
    </source>
</evidence>
<feature type="domain" description="WDR19 first beta-propeller" evidence="5">
    <location>
        <begin position="499"/>
        <end position="618"/>
    </location>
</feature>
<dbReference type="PANTHER" id="PTHR10824">
    <property type="entry name" value="ACYL-COENZYME A THIOESTERASE-RELATED"/>
    <property type="match status" value="1"/>
</dbReference>
<dbReference type="InterPro" id="IPR042490">
    <property type="entry name" value="Thio_Ohase/BAAT_N"/>
</dbReference>
<keyword evidence="7" id="KW-1185">Reference proteome</keyword>
<dbReference type="EMBL" id="JAHQIW010000029">
    <property type="protein sequence ID" value="KAJ1345598.1"/>
    <property type="molecule type" value="Genomic_DNA"/>
</dbReference>
<dbReference type="Gene3D" id="2.130.10.10">
    <property type="entry name" value="YVTN repeat-like/Quinoprotein amine dehydrogenase"/>
    <property type="match status" value="1"/>
</dbReference>
<dbReference type="GO" id="GO:0047617">
    <property type="term" value="F:fatty acyl-CoA hydrolase activity"/>
    <property type="evidence" value="ECO:0007669"/>
    <property type="project" value="TreeGrafter"/>
</dbReference>
<organism evidence="6 7">
    <name type="scientific">Parelaphostrongylus tenuis</name>
    <name type="common">Meningeal worm</name>
    <dbReference type="NCBI Taxonomy" id="148309"/>
    <lineage>
        <taxon>Eukaryota</taxon>
        <taxon>Metazoa</taxon>
        <taxon>Ecdysozoa</taxon>
        <taxon>Nematoda</taxon>
        <taxon>Chromadorea</taxon>
        <taxon>Rhabditida</taxon>
        <taxon>Rhabditina</taxon>
        <taxon>Rhabditomorpha</taxon>
        <taxon>Strongyloidea</taxon>
        <taxon>Metastrongylidae</taxon>
        <taxon>Parelaphostrongylus</taxon>
    </lineage>
</organism>
<name>A0AAD5QBA8_PARTN</name>
<dbReference type="Proteomes" id="UP001196413">
    <property type="component" value="Unassembled WGS sequence"/>
</dbReference>
<feature type="domain" description="Acyl-CoA thioester hydrolase/bile acid-CoA amino acid N-acetyltransferase" evidence="3">
    <location>
        <begin position="24"/>
        <end position="144"/>
    </location>
</feature>
<dbReference type="AlphaFoldDB" id="A0AAD5QBA8"/>
<reference evidence="6" key="1">
    <citation type="submission" date="2021-06" db="EMBL/GenBank/DDBJ databases">
        <title>Parelaphostrongylus tenuis whole genome reference sequence.</title>
        <authorList>
            <person name="Garwood T.J."/>
            <person name="Larsen P.A."/>
            <person name="Fountain-Jones N.M."/>
            <person name="Garbe J.R."/>
            <person name="Macchietto M.G."/>
            <person name="Kania S.A."/>
            <person name="Gerhold R.W."/>
            <person name="Richards J.E."/>
            <person name="Wolf T.M."/>
        </authorList>
    </citation>
    <scope>NUCLEOTIDE SEQUENCE</scope>
    <source>
        <strain evidence="6">MNPRO001-30</strain>
        <tissue evidence="6">Meninges</tissue>
    </source>
</reference>
<dbReference type="PANTHER" id="PTHR10824:SF4">
    <property type="entry name" value="ACYL-COENZYME A THIOESTERASE 1-LIKE"/>
    <property type="match status" value="1"/>
</dbReference>
<protein>
    <submittedName>
        <fullName evidence="6">Uncharacterized protein</fullName>
    </submittedName>
</protein>
<evidence type="ECO:0000256" key="2">
    <source>
        <dbReference type="ARBA" id="ARBA00022737"/>
    </source>
</evidence>
<feature type="domain" description="BAAT/Acyl-CoA thioester hydrolase C-terminal" evidence="4">
    <location>
        <begin position="207"/>
        <end position="399"/>
    </location>
</feature>
<evidence type="ECO:0000259" key="3">
    <source>
        <dbReference type="Pfam" id="PF04775"/>
    </source>
</evidence>
<evidence type="ECO:0000259" key="4">
    <source>
        <dbReference type="Pfam" id="PF08840"/>
    </source>
</evidence>
<gene>
    <name evidence="6" type="ORF">KIN20_000169</name>
</gene>
<keyword evidence="2" id="KW-0677">Repeat</keyword>
<dbReference type="Pfam" id="PF04775">
    <property type="entry name" value="Bile_Hydr_Trans"/>
    <property type="match status" value="1"/>
</dbReference>
<proteinExistence type="predicted"/>
<dbReference type="InterPro" id="IPR014940">
    <property type="entry name" value="BAAT_C"/>
</dbReference>
<comment type="caution">
    <text evidence="6">The sequence shown here is derived from an EMBL/GenBank/DDBJ whole genome shotgun (WGS) entry which is preliminary data.</text>
</comment>
<keyword evidence="1" id="KW-0853">WD repeat</keyword>
<dbReference type="InterPro" id="IPR057855">
    <property type="entry name" value="Beta-prop_WDR19_1st"/>
</dbReference>
<dbReference type="InterPro" id="IPR029058">
    <property type="entry name" value="AB_hydrolase_fold"/>
</dbReference>